<accession>A0A9W9U7C2</accession>
<comment type="caution">
    <text evidence="2">The sequence shown here is derived from an EMBL/GenBank/DDBJ whole genome shotgun (WGS) entry which is preliminary data.</text>
</comment>
<name>A0A9W9U7C2_9EURO</name>
<evidence type="ECO:0000313" key="3">
    <source>
        <dbReference type="Proteomes" id="UP001147746"/>
    </source>
</evidence>
<reference evidence="2" key="2">
    <citation type="journal article" date="2023" name="IMA Fungus">
        <title>Comparative genomic study of the Penicillium genus elucidates a diverse pangenome and 15 lateral gene transfer events.</title>
        <authorList>
            <person name="Petersen C."/>
            <person name="Sorensen T."/>
            <person name="Nielsen M.R."/>
            <person name="Sondergaard T.E."/>
            <person name="Sorensen J.L."/>
            <person name="Fitzpatrick D.A."/>
            <person name="Frisvad J.C."/>
            <person name="Nielsen K.L."/>
        </authorList>
    </citation>
    <scope>NUCLEOTIDE SEQUENCE</scope>
    <source>
        <strain evidence="2">IBT 21472</strain>
    </source>
</reference>
<sequence>MHVRSLILAFAGATLAMPLASVDLEASSATMGIARAEIPRPPNHVAEHHNRKDLLKRENEAVKSVDIARRGKESEASIDIA</sequence>
<evidence type="ECO:0000256" key="1">
    <source>
        <dbReference type="SAM" id="SignalP"/>
    </source>
</evidence>
<proteinExistence type="predicted"/>
<reference evidence="2" key="1">
    <citation type="submission" date="2022-12" db="EMBL/GenBank/DDBJ databases">
        <authorList>
            <person name="Petersen C."/>
        </authorList>
    </citation>
    <scope>NUCLEOTIDE SEQUENCE</scope>
    <source>
        <strain evidence="2">IBT 21472</strain>
    </source>
</reference>
<keyword evidence="3" id="KW-1185">Reference proteome</keyword>
<keyword evidence="1" id="KW-0732">Signal</keyword>
<feature type="signal peptide" evidence="1">
    <location>
        <begin position="1"/>
        <end position="16"/>
    </location>
</feature>
<protein>
    <submittedName>
        <fullName evidence="2">Uncharacterized protein</fullName>
    </submittedName>
</protein>
<gene>
    <name evidence="2" type="ORF">N7476_005122</name>
</gene>
<evidence type="ECO:0000313" key="2">
    <source>
        <dbReference type="EMBL" id="KAJ5318702.1"/>
    </source>
</evidence>
<feature type="chain" id="PRO_5041155286" evidence="1">
    <location>
        <begin position="17"/>
        <end position="81"/>
    </location>
</feature>
<organism evidence="2 3">
    <name type="scientific">Penicillium atrosanguineum</name>
    <dbReference type="NCBI Taxonomy" id="1132637"/>
    <lineage>
        <taxon>Eukaryota</taxon>
        <taxon>Fungi</taxon>
        <taxon>Dikarya</taxon>
        <taxon>Ascomycota</taxon>
        <taxon>Pezizomycotina</taxon>
        <taxon>Eurotiomycetes</taxon>
        <taxon>Eurotiomycetidae</taxon>
        <taxon>Eurotiales</taxon>
        <taxon>Aspergillaceae</taxon>
        <taxon>Penicillium</taxon>
    </lineage>
</organism>
<dbReference type="Proteomes" id="UP001147746">
    <property type="component" value="Unassembled WGS sequence"/>
</dbReference>
<dbReference type="AlphaFoldDB" id="A0A9W9U7C2"/>
<dbReference type="EMBL" id="JAPZBO010000004">
    <property type="protein sequence ID" value="KAJ5318702.1"/>
    <property type="molecule type" value="Genomic_DNA"/>
</dbReference>